<dbReference type="Proteomes" id="UP000239576">
    <property type="component" value="Unassembled WGS sequence"/>
</dbReference>
<protein>
    <submittedName>
        <fullName evidence="2">Uncharacterized protein</fullName>
    </submittedName>
</protein>
<feature type="compositionally biased region" description="Basic and acidic residues" evidence="1">
    <location>
        <begin position="9"/>
        <end position="22"/>
    </location>
</feature>
<evidence type="ECO:0000313" key="2">
    <source>
        <dbReference type="EMBL" id="PSB28722.1"/>
    </source>
</evidence>
<accession>A0A2T1E7J9</accession>
<dbReference type="EMBL" id="PVWK01000075">
    <property type="protein sequence ID" value="PSB28722.1"/>
    <property type="molecule type" value="Genomic_DNA"/>
</dbReference>
<gene>
    <name evidence="2" type="ORF">C7B82_12785</name>
</gene>
<organism evidence="2 3">
    <name type="scientific">Stenomitos frigidus ULC18</name>
    <dbReference type="NCBI Taxonomy" id="2107698"/>
    <lineage>
        <taxon>Bacteria</taxon>
        <taxon>Bacillati</taxon>
        <taxon>Cyanobacteriota</taxon>
        <taxon>Cyanophyceae</taxon>
        <taxon>Leptolyngbyales</taxon>
        <taxon>Leptolyngbyaceae</taxon>
        <taxon>Stenomitos</taxon>
    </lineage>
</organism>
<sequence length="76" mass="8364">MGNTTLSFGDRDLTVQSKEIERPSANQSPVFGSMSELEGTIIFTKDDIFDPMETVFNTPMPSNPHGKLSCAWLPNS</sequence>
<feature type="region of interest" description="Disordered" evidence="1">
    <location>
        <begin position="1"/>
        <end position="31"/>
    </location>
</feature>
<evidence type="ECO:0000313" key="3">
    <source>
        <dbReference type="Proteomes" id="UP000239576"/>
    </source>
</evidence>
<evidence type="ECO:0000256" key="1">
    <source>
        <dbReference type="SAM" id="MobiDB-lite"/>
    </source>
</evidence>
<dbReference type="AlphaFoldDB" id="A0A2T1E7J9"/>
<proteinExistence type="predicted"/>
<name>A0A2T1E7J9_9CYAN</name>
<keyword evidence="3" id="KW-1185">Reference proteome</keyword>
<comment type="caution">
    <text evidence="2">The sequence shown here is derived from an EMBL/GenBank/DDBJ whole genome shotgun (WGS) entry which is preliminary data.</text>
</comment>
<reference evidence="3" key="1">
    <citation type="submission" date="2018-02" db="EMBL/GenBank/DDBJ databases">
        <authorList>
            <person name="Moore K."/>
            <person name="Momper L."/>
        </authorList>
    </citation>
    <scope>NUCLEOTIDE SEQUENCE [LARGE SCALE GENOMIC DNA]</scope>
    <source>
        <strain evidence="3">ULC18</strain>
    </source>
</reference>
<reference evidence="2 3" key="2">
    <citation type="submission" date="2018-03" db="EMBL/GenBank/DDBJ databases">
        <title>The ancient ancestry and fast evolution of plastids.</title>
        <authorList>
            <person name="Moore K.R."/>
            <person name="Magnabosco C."/>
            <person name="Momper L."/>
            <person name="Gold D.A."/>
            <person name="Bosak T."/>
            <person name="Fournier G.P."/>
        </authorList>
    </citation>
    <scope>NUCLEOTIDE SEQUENCE [LARGE SCALE GENOMIC DNA]</scope>
    <source>
        <strain evidence="2 3">ULC18</strain>
    </source>
</reference>